<dbReference type="Proteomes" id="UP000092871">
    <property type="component" value="Unassembled WGS sequence"/>
</dbReference>
<keyword evidence="4" id="KW-1185">Reference proteome</keyword>
<sequence>MDINTLRALATPIAFIAFIGIFFWTFSRGRKKGFDEAANLPFADEEDEASNVQREPSVEKNTK</sequence>
<dbReference type="EMBL" id="FLRB01000013">
    <property type="protein sequence ID" value="SBT21648.1"/>
    <property type="molecule type" value="Genomic_DNA"/>
</dbReference>
<dbReference type="CDD" id="cd01324">
    <property type="entry name" value="cbb3_Oxidase_CcoQ"/>
    <property type="match status" value="1"/>
</dbReference>
<dbReference type="InterPro" id="IPR008621">
    <property type="entry name" value="Cbb3-typ_cyt_oxidase_comp"/>
</dbReference>
<proteinExistence type="predicted"/>
<evidence type="ECO:0000313" key="5">
    <source>
        <dbReference type="Proteomes" id="UP000092871"/>
    </source>
</evidence>
<dbReference type="AlphaFoldDB" id="A0A1C3JTZ4"/>
<dbReference type="RefSeq" id="WP_067037672.1">
    <property type="nucleotide sequence ID" value="NZ_CP187511.1"/>
</dbReference>
<dbReference type="OrthoDB" id="6402501at2"/>
<evidence type="ECO:0000256" key="1">
    <source>
        <dbReference type="SAM" id="Phobius"/>
    </source>
</evidence>
<dbReference type="Pfam" id="PF05545">
    <property type="entry name" value="FixQ"/>
    <property type="match status" value="1"/>
</dbReference>
<evidence type="ECO:0000313" key="4">
    <source>
        <dbReference type="Proteomes" id="UP000092840"/>
    </source>
</evidence>
<feature type="transmembrane region" description="Helical" evidence="1">
    <location>
        <begin position="6"/>
        <end position="26"/>
    </location>
</feature>
<keyword evidence="1" id="KW-0812">Transmembrane</keyword>
<reference evidence="3 4" key="1">
    <citation type="submission" date="2016-06" db="EMBL/GenBank/DDBJ databases">
        <authorList>
            <person name="Rodrigo-Torres L."/>
            <person name="Arahal D.R."/>
        </authorList>
    </citation>
    <scope>NUCLEOTIDE SEQUENCE [LARGE SCALE GENOMIC DNA]</scope>
    <source>
        <strain evidence="3 4">CECT 5116</strain>
    </source>
</reference>
<reference evidence="2 5" key="2">
    <citation type="submission" date="2016-06" db="EMBL/GenBank/DDBJ databases">
        <authorList>
            <person name="Kjaerup R.B."/>
            <person name="Dalgaard T.S."/>
            <person name="Juul-Madsen H.R."/>
        </authorList>
    </citation>
    <scope>NUCLEOTIDE SEQUENCE [LARGE SCALE GENOMIC DNA]</scope>
    <source>
        <strain evidence="2 5">CECT 5115</strain>
    </source>
</reference>
<evidence type="ECO:0000313" key="3">
    <source>
        <dbReference type="EMBL" id="SBT21648.1"/>
    </source>
</evidence>
<keyword evidence="1" id="KW-1133">Transmembrane helix</keyword>
<protein>
    <submittedName>
        <fullName evidence="2">Cbb3-type cytochrome oxidase component FixQ</fullName>
    </submittedName>
</protein>
<gene>
    <name evidence="2" type="ORF">MGA5115_02840</name>
    <name evidence="3" type="ORF">MGA5116_02244</name>
</gene>
<keyword evidence="1" id="KW-0472">Membrane</keyword>
<evidence type="ECO:0000313" key="2">
    <source>
        <dbReference type="EMBL" id="SBT18693.1"/>
    </source>
</evidence>
<dbReference type="EMBL" id="FLRA01000023">
    <property type="protein sequence ID" value="SBT18693.1"/>
    <property type="molecule type" value="Genomic_DNA"/>
</dbReference>
<name>A0A1C3JTZ4_9GAMM</name>
<organism evidence="2 5">
    <name type="scientific">Marinomonas gallaica</name>
    <dbReference type="NCBI Taxonomy" id="1806667"/>
    <lineage>
        <taxon>Bacteria</taxon>
        <taxon>Pseudomonadati</taxon>
        <taxon>Pseudomonadota</taxon>
        <taxon>Gammaproteobacteria</taxon>
        <taxon>Oceanospirillales</taxon>
        <taxon>Oceanospirillaceae</taxon>
        <taxon>Marinomonas</taxon>
    </lineage>
</organism>
<dbReference type="Proteomes" id="UP000092840">
    <property type="component" value="Unassembled WGS sequence"/>
</dbReference>
<accession>A0A1C3JTZ4</accession>